<keyword evidence="7 16" id="KW-0479">Metal-binding</keyword>
<feature type="domain" description="ERAP1-like C-terminal" evidence="20">
    <location>
        <begin position="363"/>
        <end position="694"/>
    </location>
</feature>
<dbReference type="CDD" id="cd09601">
    <property type="entry name" value="M1_APN-Q_like"/>
    <property type="match status" value="1"/>
</dbReference>
<feature type="domain" description="Peptidase M1 membrane alanine aminopeptidase" evidence="19">
    <location>
        <begin position="60"/>
        <end position="281"/>
    </location>
</feature>
<evidence type="ECO:0000259" key="19">
    <source>
        <dbReference type="Pfam" id="PF01433"/>
    </source>
</evidence>
<comment type="similarity">
    <text evidence="2 18">Belongs to the peptidase M1 family.</text>
</comment>
<gene>
    <name evidence="21" type="ORF">FWK35_00028402</name>
</gene>
<evidence type="ECO:0000256" key="2">
    <source>
        <dbReference type="ARBA" id="ARBA00010136"/>
    </source>
</evidence>
<dbReference type="GO" id="GO:0098552">
    <property type="term" value="C:side of membrane"/>
    <property type="evidence" value="ECO:0007669"/>
    <property type="project" value="UniProtKB-KW"/>
</dbReference>
<name>A0A6G0Y1D3_APHCR</name>
<comment type="caution">
    <text evidence="21">The sequence shown here is derived from an EMBL/GenBank/DDBJ whole genome shotgun (WGS) entry which is preliminary data.</text>
</comment>
<evidence type="ECO:0000256" key="15">
    <source>
        <dbReference type="PIRSR" id="PIRSR634016-1"/>
    </source>
</evidence>
<dbReference type="GO" id="GO:0006508">
    <property type="term" value="P:proteolysis"/>
    <property type="evidence" value="ECO:0007669"/>
    <property type="project" value="UniProtKB-KW"/>
</dbReference>
<keyword evidence="10 16" id="KW-0862">Zinc</keyword>
<dbReference type="Proteomes" id="UP000478052">
    <property type="component" value="Unassembled WGS sequence"/>
</dbReference>
<feature type="binding site" evidence="16">
    <location>
        <position position="128"/>
    </location>
    <ligand>
        <name>Zn(2+)</name>
        <dbReference type="ChEBI" id="CHEBI:29105"/>
        <note>catalytic</note>
    </ligand>
</feature>
<dbReference type="InterPro" id="IPR034016">
    <property type="entry name" value="M1_APN-typ"/>
</dbReference>
<evidence type="ECO:0000256" key="6">
    <source>
        <dbReference type="ARBA" id="ARBA00022670"/>
    </source>
</evidence>
<dbReference type="GO" id="GO:0005737">
    <property type="term" value="C:cytoplasm"/>
    <property type="evidence" value="ECO:0007669"/>
    <property type="project" value="TreeGrafter"/>
</dbReference>
<evidence type="ECO:0000256" key="12">
    <source>
        <dbReference type="ARBA" id="ARBA00023136"/>
    </source>
</evidence>
<comment type="cofactor">
    <cofactor evidence="16 18">
        <name>Zn(2+)</name>
        <dbReference type="ChEBI" id="CHEBI:29105"/>
    </cofactor>
    <text evidence="16 18">Binds 1 zinc ion per subunit.</text>
</comment>
<evidence type="ECO:0000256" key="13">
    <source>
        <dbReference type="ARBA" id="ARBA00023180"/>
    </source>
</evidence>
<evidence type="ECO:0000256" key="9">
    <source>
        <dbReference type="ARBA" id="ARBA00022801"/>
    </source>
</evidence>
<keyword evidence="5" id="KW-0336">GPI-anchor</keyword>
<feature type="active site" description="Proton acceptor" evidence="15">
    <location>
        <position position="129"/>
    </location>
</feature>
<dbReference type="GO" id="GO:0008270">
    <property type="term" value="F:zinc ion binding"/>
    <property type="evidence" value="ECO:0007669"/>
    <property type="project" value="UniProtKB-UniRule"/>
</dbReference>
<sequence length="815" mass="93402">MLILNQTETVYFTQTPPMSSYLVAIYVGEFVPSNNPKYDSPTITVYTHQQLSDQTEYIRNEAPKHLRTLEDYTRLSYMLPKMDLLAVPNLRFGAMENWGINTYQESFLLLSNESKTRMKMRSSIIVQHEFTHQWFGNLVTCKWWDYIWLNEGFAQYFQYFATGMVRNNWSVEELFVVEAFQGALAYDQIPRHPITTSVNTPEEIENIFDTISYSKAASVLRMFKYLVTEDLFQLSLQDYLKKFSQNTAEPSDLFASFDIVLYDKQYDIGNDLTVNEFMSNWTLQSGYPVLNISRNATTNTFLVTQGQFYVNKTAGNINETAAWHIGLTYTTSASKNFTYTQPSVWTNKTNASTVFPAPKDIDWYIFNIQSIGLYRVNYDIDNWVALIKQLNDSPSSIHVLNRAQLIDDAFNLARSGQLDYSMPLHLSKYLKNEDDITPWYSAMNGFAYLLERMPRSDEGYKHLESHVSRLAGTIYSKLETLVSNNNTEYRVLSAWEAFSRWACRLENKYCTTKAQKYFETWQNGEKILQVPNLKTVSYRIPADIKDAAFCVGVKNSNGSSVFNNMFALYGNTKSISEKSSAEFALGCSTNRTQLSEYINHILNGRIERRYFRSVISAISTTSLGLDVLYEFLSTNLNTILNELSNGYDVATYIYSTLATKMTNDDEFEKLNNLKNNSTVPDSLRSSFEKSYEKVNDNLAWFDKYADGISKWALENREPDPEITITTDSTTTTTVMSTTSPVTVNQTSTTTTSIGTAEVSTDSPMPVTKYITTTTYRPSTETTHKYINNCIFVLLMFCLLLSILTLLKVCNNYNML</sequence>
<keyword evidence="18" id="KW-1133">Transmembrane helix</keyword>
<dbReference type="FunFam" id="2.60.40.1910:FF:000008">
    <property type="entry name" value="Aminopeptidase"/>
    <property type="match status" value="1"/>
</dbReference>
<keyword evidence="22" id="KW-1185">Reference proteome</keyword>
<dbReference type="PANTHER" id="PTHR11533">
    <property type="entry name" value="PROTEASE M1 ZINC METALLOPROTEASE"/>
    <property type="match status" value="1"/>
</dbReference>
<dbReference type="PANTHER" id="PTHR11533:SF301">
    <property type="entry name" value="AMINOPEPTIDASE"/>
    <property type="match status" value="1"/>
</dbReference>
<keyword evidence="11 18" id="KW-0482">Metalloprotease</keyword>
<evidence type="ECO:0000256" key="16">
    <source>
        <dbReference type="PIRSR" id="PIRSR634016-3"/>
    </source>
</evidence>
<dbReference type="InterPro" id="IPR027268">
    <property type="entry name" value="Peptidase_M4/M1_CTD_sf"/>
</dbReference>
<dbReference type="AlphaFoldDB" id="A0A6G0Y1D3"/>
<accession>A0A6G0Y1D3</accession>
<dbReference type="InterPro" id="IPR024571">
    <property type="entry name" value="ERAP1-like_C_dom"/>
</dbReference>
<dbReference type="Gene3D" id="2.60.40.1910">
    <property type="match status" value="1"/>
</dbReference>
<evidence type="ECO:0000256" key="7">
    <source>
        <dbReference type="ARBA" id="ARBA00022723"/>
    </source>
</evidence>
<feature type="transmembrane region" description="Helical" evidence="18">
    <location>
        <begin position="785"/>
        <end position="806"/>
    </location>
</feature>
<evidence type="ECO:0000256" key="1">
    <source>
        <dbReference type="ARBA" id="ARBA00004609"/>
    </source>
</evidence>
<dbReference type="GO" id="GO:0043171">
    <property type="term" value="P:peptide catabolic process"/>
    <property type="evidence" value="ECO:0007669"/>
    <property type="project" value="TreeGrafter"/>
</dbReference>
<keyword evidence="18" id="KW-0812">Transmembrane</keyword>
<proteinExistence type="inferred from homology"/>
<dbReference type="OrthoDB" id="10031169at2759"/>
<dbReference type="Pfam" id="PF11838">
    <property type="entry name" value="ERAP1_C"/>
    <property type="match status" value="1"/>
</dbReference>
<dbReference type="Pfam" id="PF01433">
    <property type="entry name" value="Peptidase_M1"/>
    <property type="match status" value="1"/>
</dbReference>
<dbReference type="Gene3D" id="1.25.50.20">
    <property type="match status" value="1"/>
</dbReference>
<dbReference type="GO" id="GO:0005615">
    <property type="term" value="C:extracellular space"/>
    <property type="evidence" value="ECO:0007669"/>
    <property type="project" value="TreeGrafter"/>
</dbReference>
<evidence type="ECO:0000256" key="10">
    <source>
        <dbReference type="ARBA" id="ARBA00022833"/>
    </source>
</evidence>
<evidence type="ECO:0000256" key="14">
    <source>
        <dbReference type="ARBA" id="ARBA00023288"/>
    </source>
</evidence>
<dbReference type="GO" id="GO:0005886">
    <property type="term" value="C:plasma membrane"/>
    <property type="evidence" value="ECO:0007669"/>
    <property type="project" value="UniProtKB-SubCell"/>
</dbReference>
<evidence type="ECO:0000313" key="22">
    <source>
        <dbReference type="Proteomes" id="UP000478052"/>
    </source>
</evidence>
<evidence type="ECO:0000256" key="8">
    <source>
        <dbReference type="ARBA" id="ARBA00022729"/>
    </source>
</evidence>
<evidence type="ECO:0000256" key="18">
    <source>
        <dbReference type="RuleBase" id="RU364040"/>
    </source>
</evidence>
<evidence type="ECO:0000256" key="4">
    <source>
        <dbReference type="ARBA" id="ARBA00022475"/>
    </source>
</evidence>
<dbReference type="EMBL" id="VUJU01006939">
    <property type="protein sequence ID" value="KAF0747166.1"/>
    <property type="molecule type" value="Genomic_DNA"/>
</dbReference>
<dbReference type="GO" id="GO:0042277">
    <property type="term" value="F:peptide binding"/>
    <property type="evidence" value="ECO:0007669"/>
    <property type="project" value="TreeGrafter"/>
</dbReference>
<evidence type="ECO:0000256" key="3">
    <source>
        <dbReference type="ARBA" id="ARBA00022438"/>
    </source>
</evidence>
<keyword evidence="8" id="KW-0732">Signal</keyword>
<keyword evidence="12 18" id="KW-0472">Membrane</keyword>
<reference evidence="21 22" key="1">
    <citation type="submission" date="2019-08" db="EMBL/GenBank/DDBJ databases">
        <title>Whole genome of Aphis craccivora.</title>
        <authorList>
            <person name="Voronova N.V."/>
            <person name="Shulinski R.S."/>
            <person name="Bandarenka Y.V."/>
            <person name="Zhorov D.G."/>
            <person name="Warner D."/>
        </authorList>
    </citation>
    <scope>NUCLEOTIDE SEQUENCE [LARGE SCALE GENOMIC DNA]</scope>
    <source>
        <strain evidence="21">180601</strain>
        <tissue evidence="21">Whole Body</tissue>
    </source>
</reference>
<feature type="site" description="Transition state stabilizer" evidence="17">
    <location>
        <position position="213"/>
    </location>
</feature>
<evidence type="ECO:0000256" key="11">
    <source>
        <dbReference type="ARBA" id="ARBA00023049"/>
    </source>
</evidence>
<organism evidence="21 22">
    <name type="scientific">Aphis craccivora</name>
    <name type="common">Cowpea aphid</name>
    <dbReference type="NCBI Taxonomy" id="307492"/>
    <lineage>
        <taxon>Eukaryota</taxon>
        <taxon>Metazoa</taxon>
        <taxon>Ecdysozoa</taxon>
        <taxon>Arthropoda</taxon>
        <taxon>Hexapoda</taxon>
        <taxon>Insecta</taxon>
        <taxon>Pterygota</taxon>
        <taxon>Neoptera</taxon>
        <taxon>Paraneoptera</taxon>
        <taxon>Hemiptera</taxon>
        <taxon>Sternorrhyncha</taxon>
        <taxon>Aphidomorpha</taxon>
        <taxon>Aphidoidea</taxon>
        <taxon>Aphididae</taxon>
        <taxon>Aphidini</taxon>
        <taxon>Aphis</taxon>
        <taxon>Aphis</taxon>
    </lineage>
</organism>
<evidence type="ECO:0000256" key="5">
    <source>
        <dbReference type="ARBA" id="ARBA00022622"/>
    </source>
</evidence>
<dbReference type="Gene3D" id="1.10.390.10">
    <property type="entry name" value="Neutral Protease Domain 2"/>
    <property type="match status" value="1"/>
</dbReference>
<dbReference type="PRINTS" id="PR00756">
    <property type="entry name" value="ALADIPTASE"/>
</dbReference>
<keyword evidence="4" id="KW-1003">Cell membrane</keyword>
<feature type="binding site" evidence="16">
    <location>
        <position position="132"/>
    </location>
    <ligand>
        <name>Zn(2+)</name>
        <dbReference type="ChEBI" id="CHEBI:29105"/>
        <note>catalytic</note>
    </ligand>
</feature>
<dbReference type="FunFam" id="1.10.390.10:FF:000013">
    <property type="entry name" value="Aminopeptidase N"/>
    <property type="match status" value="1"/>
</dbReference>
<keyword evidence="3 18" id="KW-0031">Aminopeptidase</keyword>
<keyword evidence="6 18" id="KW-0645">Protease</keyword>
<keyword evidence="13" id="KW-0325">Glycoprotein</keyword>
<dbReference type="InterPro" id="IPR001930">
    <property type="entry name" value="Peptidase_M1"/>
</dbReference>
<dbReference type="InterPro" id="IPR014782">
    <property type="entry name" value="Peptidase_M1_dom"/>
</dbReference>
<dbReference type="SUPFAM" id="SSF55486">
    <property type="entry name" value="Metalloproteases ('zincins'), catalytic domain"/>
    <property type="match status" value="1"/>
</dbReference>
<dbReference type="InterPro" id="IPR050344">
    <property type="entry name" value="Peptidase_M1_aminopeptidases"/>
</dbReference>
<keyword evidence="14" id="KW-0449">Lipoprotein</keyword>
<dbReference type="EC" id="3.4.11.-" evidence="18"/>
<keyword evidence="9 18" id="KW-0378">Hydrolase</keyword>
<protein>
    <recommendedName>
        <fullName evidence="18">Aminopeptidase</fullName>
        <ecNumber evidence="18">3.4.11.-</ecNumber>
    </recommendedName>
</protein>
<feature type="binding site" evidence="16">
    <location>
        <position position="151"/>
    </location>
    <ligand>
        <name>Zn(2+)</name>
        <dbReference type="ChEBI" id="CHEBI:29105"/>
        <note>catalytic</note>
    </ligand>
</feature>
<evidence type="ECO:0000313" key="21">
    <source>
        <dbReference type="EMBL" id="KAF0747166.1"/>
    </source>
</evidence>
<comment type="subcellular location">
    <subcellularLocation>
        <location evidence="1">Cell membrane</location>
        <topology evidence="1">Lipid-anchor</topology>
        <topology evidence="1">GPI-anchor</topology>
    </subcellularLocation>
</comment>
<dbReference type="GO" id="GO:0070006">
    <property type="term" value="F:metalloaminopeptidase activity"/>
    <property type="evidence" value="ECO:0007669"/>
    <property type="project" value="TreeGrafter"/>
</dbReference>
<evidence type="ECO:0000256" key="17">
    <source>
        <dbReference type="PIRSR" id="PIRSR634016-4"/>
    </source>
</evidence>
<evidence type="ECO:0000259" key="20">
    <source>
        <dbReference type="Pfam" id="PF11838"/>
    </source>
</evidence>